<keyword evidence="2" id="KW-1185">Reference proteome</keyword>
<sequence>EVFELNPTMKMSAFAKKKHVHRSTVGKAIKKAGGKSLRRFRGHSCQSSINKSVRSI</sequence>
<protein>
    <submittedName>
        <fullName evidence="1">Uncharacterized protein</fullName>
    </submittedName>
</protein>
<accession>A0A7T8HJX0</accession>
<name>A0A7T8HJX0_CALRO</name>
<organism evidence="1 2">
    <name type="scientific">Caligus rogercresseyi</name>
    <name type="common">Sea louse</name>
    <dbReference type="NCBI Taxonomy" id="217165"/>
    <lineage>
        <taxon>Eukaryota</taxon>
        <taxon>Metazoa</taxon>
        <taxon>Ecdysozoa</taxon>
        <taxon>Arthropoda</taxon>
        <taxon>Crustacea</taxon>
        <taxon>Multicrustacea</taxon>
        <taxon>Hexanauplia</taxon>
        <taxon>Copepoda</taxon>
        <taxon>Siphonostomatoida</taxon>
        <taxon>Caligidae</taxon>
        <taxon>Caligus</taxon>
    </lineage>
</organism>
<reference evidence="2" key="1">
    <citation type="submission" date="2021-01" db="EMBL/GenBank/DDBJ databases">
        <title>Caligus Genome Assembly.</title>
        <authorList>
            <person name="Gallardo-Escarate C."/>
        </authorList>
    </citation>
    <scope>NUCLEOTIDE SEQUENCE [LARGE SCALE GENOMIC DNA]</scope>
</reference>
<dbReference type="EMBL" id="CP045897">
    <property type="protein sequence ID" value="QQP51448.1"/>
    <property type="molecule type" value="Genomic_DNA"/>
</dbReference>
<feature type="non-terminal residue" evidence="1">
    <location>
        <position position="1"/>
    </location>
</feature>
<proteinExistence type="predicted"/>
<evidence type="ECO:0000313" key="2">
    <source>
        <dbReference type="Proteomes" id="UP000595437"/>
    </source>
</evidence>
<gene>
    <name evidence="1" type="ORF">FKW44_012821</name>
</gene>
<dbReference type="AlphaFoldDB" id="A0A7T8HJX0"/>
<dbReference type="Proteomes" id="UP000595437">
    <property type="component" value="Chromosome 8"/>
</dbReference>
<evidence type="ECO:0000313" key="1">
    <source>
        <dbReference type="EMBL" id="QQP51448.1"/>
    </source>
</evidence>
<feature type="non-terminal residue" evidence="1">
    <location>
        <position position="56"/>
    </location>
</feature>